<dbReference type="RefSeq" id="WP_084249634.1">
    <property type="nucleotide sequence ID" value="NZ_BJMO01000024.1"/>
</dbReference>
<feature type="domain" description="HTH araC/xylS-type" evidence="4">
    <location>
        <begin position="161"/>
        <end position="259"/>
    </location>
</feature>
<keyword evidence="1" id="KW-0805">Transcription regulation</keyword>
<dbReference type="STRING" id="37927.SA2016_3701"/>
<accession>A0A127A4K1</accession>
<dbReference type="OrthoDB" id="2559672at2"/>
<gene>
    <name evidence="5" type="ORF">SA2016_3701</name>
</gene>
<dbReference type="GO" id="GO:0043565">
    <property type="term" value="F:sequence-specific DNA binding"/>
    <property type="evidence" value="ECO:0007669"/>
    <property type="project" value="InterPro"/>
</dbReference>
<dbReference type="Pfam" id="PF20240">
    <property type="entry name" value="DUF6597"/>
    <property type="match status" value="1"/>
</dbReference>
<dbReference type="KEGG" id="satk:SA2016_3701"/>
<dbReference type="InterPro" id="IPR018060">
    <property type="entry name" value="HTH_AraC"/>
</dbReference>
<dbReference type="PANTHER" id="PTHR46796">
    <property type="entry name" value="HTH-TYPE TRANSCRIPTIONAL ACTIVATOR RHAS-RELATED"/>
    <property type="match status" value="1"/>
</dbReference>
<evidence type="ECO:0000259" key="4">
    <source>
        <dbReference type="PROSITE" id="PS01124"/>
    </source>
</evidence>
<dbReference type="InterPro" id="IPR050204">
    <property type="entry name" value="AraC_XylS_family_regulators"/>
</dbReference>
<keyword evidence="6" id="KW-1185">Reference proteome</keyword>
<dbReference type="AlphaFoldDB" id="A0A127A4K1"/>
<dbReference type="GO" id="GO:0003700">
    <property type="term" value="F:DNA-binding transcription factor activity"/>
    <property type="evidence" value="ECO:0007669"/>
    <property type="project" value="InterPro"/>
</dbReference>
<dbReference type="InterPro" id="IPR018062">
    <property type="entry name" value="HTH_AraC-typ_CS"/>
</dbReference>
<dbReference type="SUPFAM" id="SSF46689">
    <property type="entry name" value="Homeodomain-like"/>
    <property type="match status" value="1"/>
</dbReference>
<name>A0A127A4K1_9MICC</name>
<dbReference type="PROSITE" id="PS00041">
    <property type="entry name" value="HTH_ARAC_FAMILY_1"/>
    <property type="match status" value="1"/>
</dbReference>
<evidence type="ECO:0000313" key="5">
    <source>
        <dbReference type="EMBL" id="AMM34359.1"/>
    </source>
</evidence>
<reference evidence="5 6" key="1">
    <citation type="submission" date="2016-02" db="EMBL/GenBank/DDBJ databases">
        <title>Complete genome of Sinomonas atrocyanea KCTC 3377.</title>
        <authorList>
            <person name="Kim K.M."/>
        </authorList>
    </citation>
    <scope>NUCLEOTIDE SEQUENCE [LARGE SCALE GENOMIC DNA]</scope>
    <source>
        <strain evidence="5 6">KCTC 3377</strain>
    </source>
</reference>
<evidence type="ECO:0000256" key="3">
    <source>
        <dbReference type="ARBA" id="ARBA00023163"/>
    </source>
</evidence>
<dbReference type="Pfam" id="PF12833">
    <property type="entry name" value="HTH_18"/>
    <property type="match status" value="1"/>
</dbReference>
<dbReference type="EMBL" id="CP014518">
    <property type="protein sequence ID" value="AMM34359.1"/>
    <property type="molecule type" value="Genomic_DNA"/>
</dbReference>
<sequence>MQPTSRGELTPDPRAPIARIAPPAWAAHAVRHLWIVEWDLPEGQAVRQLVLGYPALNVVAEPERFAVYGPATSASTRTLAGRGWGVGMLLRPAATPLFAPRPAEFADAERDLDAPEVHRAVVHSMASEQPAETRYAEAADAVLRWIVGLVPAADPRGLEANRMAELADSHPGLLKVADLAAAMGASERSLDRLAADFMGPTPAALMRRRRIQVAAERLRADPRTPLADLAHSLGYADQPHLTRDFRAVLGMTPREYAGR</sequence>
<dbReference type="InterPro" id="IPR046532">
    <property type="entry name" value="DUF6597"/>
</dbReference>
<proteinExistence type="predicted"/>
<dbReference type="Proteomes" id="UP000070134">
    <property type="component" value="Chromosome"/>
</dbReference>
<keyword evidence="2" id="KW-0238">DNA-binding</keyword>
<protein>
    <submittedName>
        <fullName evidence="5">AraC family transcriptional regulator</fullName>
    </submittedName>
</protein>
<dbReference type="Gene3D" id="1.10.10.60">
    <property type="entry name" value="Homeodomain-like"/>
    <property type="match status" value="1"/>
</dbReference>
<evidence type="ECO:0000256" key="2">
    <source>
        <dbReference type="ARBA" id="ARBA00023125"/>
    </source>
</evidence>
<dbReference type="PROSITE" id="PS01124">
    <property type="entry name" value="HTH_ARAC_FAMILY_2"/>
    <property type="match status" value="1"/>
</dbReference>
<evidence type="ECO:0000256" key="1">
    <source>
        <dbReference type="ARBA" id="ARBA00023015"/>
    </source>
</evidence>
<keyword evidence="3" id="KW-0804">Transcription</keyword>
<evidence type="ECO:0000313" key="6">
    <source>
        <dbReference type="Proteomes" id="UP000070134"/>
    </source>
</evidence>
<dbReference type="InterPro" id="IPR009057">
    <property type="entry name" value="Homeodomain-like_sf"/>
</dbReference>
<organism evidence="5 6">
    <name type="scientific">Sinomonas atrocyanea</name>
    <dbReference type="NCBI Taxonomy" id="37927"/>
    <lineage>
        <taxon>Bacteria</taxon>
        <taxon>Bacillati</taxon>
        <taxon>Actinomycetota</taxon>
        <taxon>Actinomycetes</taxon>
        <taxon>Micrococcales</taxon>
        <taxon>Micrococcaceae</taxon>
        <taxon>Sinomonas</taxon>
    </lineage>
</organism>
<dbReference type="SMART" id="SM00342">
    <property type="entry name" value="HTH_ARAC"/>
    <property type="match status" value="1"/>
</dbReference>